<reference evidence="1 2" key="1">
    <citation type="journal article" date="2015" name="Sci. Rep.">
        <title>Bacteriophages of wastewater foaming-associated filamentous Gordonia reduce host levels in raw activated sludge.</title>
        <authorList>
            <person name="Liu M."/>
            <person name="Gill J.J."/>
            <person name="Young R."/>
            <person name="Summer E.J."/>
        </authorList>
    </citation>
    <scope>NUCLEOTIDE SEQUENCE [LARGE SCALE GENOMIC DNA]</scope>
</reference>
<organism evidence="1 2">
    <name type="scientific">Gordonia phage GordTnk2</name>
    <dbReference type="NCBI Taxonomy" id="1622192"/>
    <lineage>
        <taxon>Viruses</taxon>
        <taxon>Duplodnaviria</taxon>
        <taxon>Heunggongvirae</taxon>
        <taxon>Uroviricota</taxon>
        <taxon>Caudoviricetes</taxon>
        <taxon>Gordtnkvirus</taxon>
        <taxon>Gordtnkvirus gordtnk2</taxon>
    </lineage>
</organism>
<evidence type="ECO:0000313" key="1">
    <source>
        <dbReference type="EMBL" id="AKC02766.1"/>
    </source>
</evidence>
<dbReference type="RefSeq" id="YP_009223934.1">
    <property type="nucleotide sequence ID" value="NC_029074.1"/>
</dbReference>
<sequence length="122" mass="13118">MATASDVQGQFMGTNSKSKAGNFGWVGLAPQPDNEDRRISQFRVIHKSAGGADVDRQSVVEALGTLVFEQTLRIKAVTSYDEAKARAVDAKRGETVLGHAAIAAGMSMENNKLLREIVSKIK</sequence>
<dbReference type="KEGG" id="vg:26795073"/>
<accession>A0A0E3T5Q3</accession>
<protein>
    <submittedName>
        <fullName evidence="1">Uncharacterized protein</fullName>
    </submittedName>
</protein>
<dbReference type="GeneID" id="26795073"/>
<name>A0A0E3T5Q3_9CAUD</name>
<evidence type="ECO:0000313" key="2">
    <source>
        <dbReference type="Proteomes" id="UP000033020"/>
    </source>
</evidence>
<dbReference type="EMBL" id="KP790008">
    <property type="protein sequence ID" value="AKC02766.1"/>
    <property type="molecule type" value="Genomic_DNA"/>
</dbReference>
<keyword evidence="2" id="KW-1185">Reference proteome</keyword>
<dbReference type="Proteomes" id="UP000033020">
    <property type="component" value="Segment"/>
</dbReference>
<gene>
    <name evidence="1" type="ORF">GordTnk2_26</name>
</gene>
<proteinExistence type="predicted"/>